<reference evidence="4 5" key="1">
    <citation type="submission" date="2008-07" db="EMBL/GenBank/DDBJ databases">
        <authorList>
            <person name="El-Sayed N."/>
            <person name="Caler E."/>
            <person name="Inman J."/>
            <person name="Amedeo P."/>
            <person name="Hass B."/>
            <person name="Wortman J."/>
        </authorList>
    </citation>
    <scope>NUCLEOTIDE SEQUENCE [LARGE SCALE GENOMIC DNA]</scope>
    <source>
        <strain evidence="5">ATCC 50983 / TXsc</strain>
    </source>
</reference>
<feature type="domain" description="L-asparaginase N-terminal" evidence="3">
    <location>
        <begin position="15"/>
        <end position="134"/>
    </location>
</feature>
<gene>
    <name evidence="4" type="ORF">Pmar_PMAR027047</name>
</gene>
<dbReference type="Gene3D" id="3.40.50.1170">
    <property type="entry name" value="L-asparaginase, N-terminal domain"/>
    <property type="match status" value="1"/>
</dbReference>
<evidence type="ECO:0000259" key="3">
    <source>
        <dbReference type="Pfam" id="PF00710"/>
    </source>
</evidence>
<dbReference type="EC" id="3.5.1.1" evidence="1"/>
<dbReference type="InterPro" id="IPR027474">
    <property type="entry name" value="L-asparaginase_N"/>
</dbReference>
<dbReference type="EMBL" id="GG685093">
    <property type="protein sequence ID" value="EER00392.1"/>
    <property type="molecule type" value="Genomic_DNA"/>
</dbReference>
<dbReference type="PANTHER" id="PTHR11707:SF28">
    <property type="entry name" value="60 KDA LYSOPHOSPHOLIPASE"/>
    <property type="match status" value="1"/>
</dbReference>
<organism evidence="5">
    <name type="scientific">Perkinsus marinus (strain ATCC 50983 / TXsc)</name>
    <dbReference type="NCBI Taxonomy" id="423536"/>
    <lineage>
        <taxon>Eukaryota</taxon>
        <taxon>Sar</taxon>
        <taxon>Alveolata</taxon>
        <taxon>Perkinsozoa</taxon>
        <taxon>Perkinsea</taxon>
        <taxon>Perkinsida</taxon>
        <taxon>Perkinsidae</taxon>
        <taxon>Perkinsus</taxon>
    </lineage>
</organism>
<dbReference type="PIRSF" id="PIRSF500176">
    <property type="entry name" value="L_ASNase"/>
    <property type="match status" value="1"/>
</dbReference>
<dbReference type="InParanoid" id="C5LSA1"/>
<evidence type="ECO:0000313" key="5">
    <source>
        <dbReference type="Proteomes" id="UP000007800"/>
    </source>
</evidence>
<dbReference type="PRINTS" id="PR00139">
    <property type="entry name" value="ASNGLNASE"/>
</dbReference>
<dbReference type="PANTHER" id="PTHR11707">
    <property type="entry name" value="L-ASPARAGINASE"/>
    <property type="match status" value="1"/>
</dbReference>
<dbReference type="PROSITE" id="PS51732">
    <property type="entry name" value="ASN_GLN_ASE_3"/>
    <property type="match status" value="1"/>
</dbReference>
<dbReference type="PROSITE" id="PS00917">
    <property type="entry name" value="ASN_GLN_ASE_2"/>
    <property type="match status" value="1"/>
</dbReference>
<evidence type="ECO:0000313" key="4">
    <source>
        <dbReference type="EMBL" id="EER00392.1"/>
    </source>
</evidence>
<dbReference type="AlphaFoldDB" id="C5LSA1"/>
<dbReference type="InterPro" id="IPR027473">
    <property type="entry name" value="L-asparaginase_C"/>
</dbReference>
<name>C5LSA1_PERM5</name>
<keyword evidence="5" id="KW-1185">Reference proteome</keyword>
<dbReference type="InterPro" id="IPR036152">
    <property type="entry name" value="Asp/glu_Ase-like_sf"/>
</dbReference>
<protein>
    <recommendedName>
        <fullName evidence="1">asparaginase</fullName>
        <ecNumber evidence="1">3.5.1.1</ecNumber>
    </recommendedName>
</protein>
<dbReference type="SUPFAM" id="SSF53774">
    <property type="entry name" value="Glutaminase/Asparaginase"/>
    <property type="match status" value="1"/>
</dbReference>
<feature type="non-terminal residue" evidence="4">
    <location>
        <position position="218"/>
    </location>
</feature>
<dbReference type="Proteomes" id="UP000007800">
    <property type="component" value="Unassembled WGS sequence"/>
</dbReference>
<dbReference type="GO" id="GO:0004067">
    <property type="term" value="F:asparaginase activity"/>
    <property type="evidence" value="ECO:0007669"/>
    <property type="project" value="UniProtKB-UniRule"/>
</dbReference>
<dbReference type="InterPro" id="IPR037152">
    <property type="entry name" value="L-asparaginase_N_sf"/>
</dbReference>
<dbReference type="InterPro" id="IPR027475">
    <property type="entry name" value="Asparaginase/glutaminase_AS2"/>
</dbReference>
<dbReference type="InterPro" id="IPR006034">
    <property type="entry name" value="Asparaginase/glutaminase-like"/>
</dbReference>
<accession>C5LSA1</accession>
<proteinExistence type="predicted"/>
<dbReference type="InterPro" id="IPR041725">
    <property type="entry name" value="L-asparaginase_I"/>
</dbReference>
<dbReference type="GO" id="GO:0009066">
    <property type="term" value="P:aspartate family amino acid metabolic process"/>
    <property type="evidence" value="ECO:0007669"/>
    <property type="project" value="UniProtKB-ARBA"/>
</dbReference>
<dbReference type="SMART" id="SM00870">
    <property type="entry name" value="Asparaginase"/>
    <property type="match status" value="1"/>
</dbReference>
<evidence type="ECO:0000256" key="2">
    <source>
        <dbReference type="PROSITE-ProRule" id="PRU10100"/>
    </source>
</evidence>
<dbReference type="Gene3D" id="3.40.50.40">
    <property type="match status" value="1"/>
</dbReference>
<sequence length="218" mass="23859">MRTVQFQPQFSITFQAIEDNYYDYDGFVVIHGTDTMAYSASALSFMLANLGKPVVFTGSILPFGEPHSDARRNLIISILLAGLCSIPEVCIFFNERLLRGCRSVKVDSGSIAAFDSPNFPPLATLGVDIHFNEHLLLPPPKGRFHTHTEMESAILVVRLVPGFADLETLADTAVRGVVLLLYGTGNAPARKKNFVSWLKRLIDNGVAVIACSQCVRGT</sequence>
<dbReference type="PIRSF" id="PIRSF001220">
    <property type="entry name" value="L-ASNase_gatD"/>
    <property type="match status" value="1"/>
</dbReference>
<dbReference type="CDD" id="cd08963">
    <property type="entry name" value="L-asparaginase_I"/>
    <property type="match status" value="1"/>
</dbReference>
<dbReference type="RefSeq" id="XP_002767674.1">
    <property type="nucleotide sequence ID" value="XM_002767628.1"/>
</dbReference>
<dbReference type="Pfam" id="PF00710">
    <property type="entry name" value="Asparaginase"/>
    <property type="match status" value="1"/>
</dbReference>
<dbReference type="GeneID" id="9050161"/>
<feature type="active site" evidence="2">
    <location>
        <position position="33"/>
    </location>
</feature>
<dbReference type="OrthoDB" id="427002at2759"/>
<evidence type="ECO:0000256" key="1">
    <source>
        <dbReference type="ARBA" id="ARBA00012920"/>
    </source>
</evidence>